<keyword evidence="3" id="KW-1185">Reference proteome</keyword>
<gene>
    <name evidence="2" type="ORF">PLEPLA_LOCUS7695</name>
</gene>
<dbReference type="EMBL" id="CADEAL010000414">
    <property type="protein sequence ID" value="CAB1419844.1"/>
    <property type="molecule type" value="Genomic_DNA"/>
</dbReference>
<evidence type="ECO:0000313" key="2">
    <source>
        <dbReference type="EMBL" id="CAB1419844.1"/>
    </source>
</evidence>
<comment type="caution">
    <text evidence="2">The sequence shown here is derived from an EMBL/GenBank/DDBJ whole genome shotgun (WGS) entry which is preliminary data.</text>
</comment>
<reference evidence="2" key="1">
    <citation type="submission" date="2020-03" db="EMBL/GenBank/DDBJ databases">
        <authorList>
            <person name="Weist P."/>
        </authorList>
    </citation>
    <scope>NUCLEOTIDE SEQUENCE</scope>
</reference>
<evidence type="ECO:0000313" key="3">
    <source>
        <dbReference type="Proteomes" id="UP001153269"/>
    </source>
</evidence>
<dbReference type="Proteomes" id="UP001153269">
    <property type="component" value="Unassembled WGS sequence"/>
</dbReference>
<protein>
    <submittedName>
        <fullName evidence="2">Uncharacterized protein</fullName>
    </submittedName>
</protein>
<sequence length="130" mass="14388">MEDLYTQRGKKKSNRIIKDPHHPNHERFCLLPSGRWYRSTGPTAPAQRQFHPPGHKTRCAPPSLRGDGADGAGPVERTLRSFGGYLSLWSPANSSLGLGCSRKLPASGSGGRCCHHGRSCRFRSRGRHCR</sequence>
<evidence type="ECO:0000256" key="1">
    <source>
        <dbReference type="SAM" id="MobiDB-lite"/>
    </source>
</evidence>
<organism evidence="2 3">
    <name type="scientific">Pleuronectes platessa</name>
    <name type="common">European plaice</name>
    <dbReference type="NCBI Taxonomy" id="8262"/>
    <lineage>
        <taxon>Eukaryota</taxon>
        <taxon>Metazoa</taxon>
        <taxon>Chordata</taxon>
        <taxon>Craniata</taxon>
        <taxon>Vertebrata</taxon>
        <taxon>Euteleostomi</taxon>
        <taxon>Actinopterygii</taxon>
        <taxon>Neopterygii</taxon>
        <taxon>Teleostei</taxon>
        <taxon>Neoteleostei</taxon>
        <taxon>Acanthomorphata</taxon>
        <taxon>Carangaria</taxon>
        <taxon>Pleuronectiformes</taxon>
        <taxon>Pleuronectoidei</taxon>
        <taxon>Pleuronectidae</taxon>
        <taxon>Pleuronectes</taxon>
    </lineage>
</organism>
<dbReference type="AlphaFoldDB" id="A0A9N7TVX6"/>
<name>A0A9N7TVX6_PLEPL</name>
<feature type="region of interest" description="Disordered" evidence="1">
    <location>
        <begin position="1"/>
        <end position="25"/>
    </location>
</feature>
<proteinExistence type="predicted"/>
<feature type="region of interest" description="Disordered" evidence="1">
    <location>
        <begin position="39"/>
        <end position="75"/>
    </location>
</feature>
<accession>A0A9N7TVX6</accession>
<feature type="compositionally biased region" description="Basic and acidic residues" evidence="1">
    <location>
        <begin position="16"/>
        <end position="25"/>
    </location>
</feature>